<sequence>MESIIGQSGEIGHTSIHFSGPKCDCGNTGCLDLYSNINSFELIVDRK</sequence>
<dbReference type="Pfam" id="PF00480">
    <property type="entry name" value="ROK"/>
    <property type="match status" value="1"/>
</dbReference>
<dbReference type="Gene3D" id="3.30.420.40">
    <property type="match status" value="1"/>
</dbReference>
<gene>
    <name evidence="2" type="ORF">Ana3638_10245</name>
</gene>
<dbReference type="RefSeq" id="WP_161837927.1">
    <property type="nucleotide sequence ID" value="NZ_CP048000.1"/>
</dbReference>
<dbReference type="AlphaFoldDB" id="A0A6P1TIS2"/>
<organism evidence="2 3">
    <name type="scientific">Anaerocolumna sedimenticola</name>
    <dbReference type="NCBI Taxonomy" id="2696063"/>
    <lineage>
        <taxon>Bacteria</taxon>
        <taxon>Bacillati</taxon>
        <taxon>Bacillota</taxon>
        <taxon>Clostridia</taxon>
        <taxon>Lachnospirales</taxon>
        <taxon>Lachnospiraceae</taxon>
        <taxon>Anaerocolumna</taxon>
    </lineage>
</organism>
<dbReference type="InterPro" id="IPR000600">
    <property type="entry name" value="ROK"/>
</dbReference>
<accession>A0A6P1TIS2</accession>
<dbReference type="EMBL" id="CP048000">
    <property type="protein sequence ID" value="QHQ61100.1"/>
    <property type="molecule type" value="Genomic_DNA"/>
</dbReference>
<reference evidence="2 3" key="1">
    <citation type="submission" date="2020-01" db="EMBL/GenBank/DDBJ databases">
        <title>Genome analysis of Anaerocolumna sp. CBA3638.</title>
        <authorList>
            <person name="Kim J."/>
            <person name="Roh S.W."/>
        </authorList>
    </citation>
    <scope>NUCLEOTIDE SEQUENCE [LARGE SCALE GENOMIC DNA]</scope>
    <source>
        <strain evidence="2 3">CBA3638</strain>
    </source>
</reference>
<name>A0A6P1TIS2_9FIRM</name>
<protein>
    <submittedName>
        <fullName evidence="2">ROK family protein</fullName>
    </submittedName>
</protein>
<dbReference type="SUPFAM" id="SSF53067">
    <property type="entry name" value="Actin-like ATPase domain"/>
    <property type="match status" value="1"/>
</dbReference>
<dbReference type="KEGG" id="anr:Ana3638_10245"/>
<comment type="similarity">
    <text evidence="1">Belongs to the ROK (NagC/XylR) family.</text>
</comment>
<dbReference type="Proteomes" id="UP000464314">
    <property type="component" value="Chromosome"/>
</dbReference>
<evidence type="ECO:0000313" key="3">
    <source>
        <dbReference type="Proteomes" id="UP000464314"/>
    </source>
</evidence>
<evidence type="ECO:0000313" key="2">
    <source>
        <dbReference type="EMBL" id="QHQ61100.1"/>
    </source>
</evidence>
<keyword evidence="3" id="KW-1185">Reference proteome</keyword>
<evidence type="ECO:0000256" key="1">
    <source>
        <dbReference type="ARBA" id="ARBA00006479"/>
    </source>
</evidence>
<dbReference type="InterPro" id="IPR043129">
    <property type="entry name" value="ATPase_NBD"/>
</dbReference>
<proteinExistence type="inferred from homology"/>